<dbReference type="Proteomes" id="UP000222106">
    <property type="component" value="Unassembled WGS sequence"/>
</dbReference>
<keyword evidence="1" id="KW-1133">Transmembrane helix</keyword>
<dbReference type="RefSeq" id="WP_170036989.1">
    <property type="nucleotide sequence ID" value="NZ_PDJI01000002.1"/>
</dbReference>
<keyword evidence="1" id="KW-0812">Transmembrane</keyword>
<accession>A0A2A9F179</accession>
<keyword evidence="1" id="KW-0472">Membrane</keyword>
<evidence type="ECO:0000313" key="3">
    <source>
        <dbReference type="Proteomes" id="UP000222106"/>
    </source>
</evidence>
<organism evidence="2 3">
    <name type="scientific">Georgenia soli</name>
    <dbReference type="NCBI Taxonomy" id="638953"/>
    <lineage>
        <taxon>Bacteria</taxon>
        <taxon>Bacillati</taxon>
        <taxon>Actinomycetota</taxon>
        <taxon>Actinomycetes</taxon>
        <taxon>Micrococcales</taxon>
        <taxon>Bogoriellaceae</taxon>
        <taxon>Georgenia</taxon>
    </lineage>
</organism>
<dbReference type="EMBL" id="PDJI01000002">
    <property type="protein sequence ID" value="PFG45064.1"/>
    <property type="molecule type" value="Genomic_DNA"/>
</dbReference>
<protein>
    <submittedName>
        <fullName evidence="2">Uncharacterized protein</fullName>
    </submittedName>
</protein>
<dbReference type="AlphaFoldDB" id="A0A2A9F179"/>
<name>A0A2A9F179_9MICO</name>
<feature type="transmembrane region" description="Helical" evidence="1">
    <location>
        <begin position="20"/>
        <end position="40"/>
    </location>
</feature>
<evidence type="ECO:0000313" key="2">
    <source>
        <dbReference type="EMBL" id="PFG45064.1"/>
    </source>
</evidence>
<reference evidence="2 3" key="1">
    <citation type="submission" date="2017-10" db="EMBL/GenBank/DDBJ databases">
        <title>Sequencing the genomes of 1000 actinobacteria strains.</title>
        <authorList>
            <person name="Klenk H.-P."/>
        </authorList>
    </citation>
    <scope>NUCLEOTIDE SEQUENCE [LARGE SCALE GENOMIC DNA]</scope>
    <source>
        <strain evidence="2 3">DSM 21838</strain>
    </source>
</reference>
<keyword evidence="3" id="KW-1185">Reference proteome</keyword>
<proteinExistence type="predicted"/>
<gene>
    <name evidence="2" type="ORF">ATJ97_0117</name>
</gene>
<evidence type="ECO:0000256" key="1">
    <source>
        <dbReference type="SAM" id="Phobius"/>
    </source>
</evidence>
<sequence>MYAAIWRVLPGPRWFRVLEAVVLGLAVVWALFTWVFPWVAQNVGLLDTTLA</sequence>
<comment type="caution">
    <text evidence="2">The sequence shown here is derived from an EMBL/GenBank/DDBJ whole genome shotgun (WGS) entry which is preliminary data.</text>
</comment>